<keyword evidence="5" id="KW-1185">Reference proteome</keyword>
<dbReference type="Pfam" id="PF00531">
    <property type="entry name" value="Death"/>
    <property type="match status" value="1"/>
</dbReference>
<dbReference type="SUPFAM" id="SSF47986">
    <property type="entry name" value="DEATH domain"/>
    <property type="match status" value="1"/>
</dbReference>
<dbReference type="Gene3D" id="1.10.533.10">
    <property type="entry name" value="Death Domain, Fas"/>
    <property type="match status" value="1"/>
</dbReference>
<evidence type="ECO:0000313" key="5">
    <source>
        <dbReference type="Proteomes" id="UP000275408"/>
    </source>
</evidence>
<dbReference type="PROSITE" id="PS50017">
    <property type="entry name" value="DEATH_DOMAIN"/>
    <property type="match status" value="1"/>
</dbReference>
<dbReference type="InterPro" id="IPR016729">
    <property type="entry name" value="FADD"/>
</dbReference>
<feature type="region of interest" description="Disordered" evidence="2">
    <location>
        <begin position="252"/>
        <end position="278"/>
    </location>
</feature>
<dbReference type="PANTHER" id="PTHR15077:SF9">
    <property type="entry name" value="C-TERMINAL OF ROC (COR) DOMAIN-CONTAINING PROTEIN"/>
    <property type="match status" value="1"/>
</dbReference>
<accession>A0A3M6U8D5</accession>
<protein>
    <recommendedName>
        <fullName evidence="3">Death domain-containing protein</fullName>
    </recommendedName>
</protein>
<organism evidence="4 5">
    <name type="scientific">Pocillopora damicornis</name>
    <name type="common">Cauliflower coral</name>
    <name type="synonym">Millepora damicornis</name>
    <dbReference type="NCBI Taxonomy" id="46731"/>
    <lineage>
        <taxon>Eukaryota</taxon>
        <taxon>Metazoa</taxon>
        <taxon>Cnidaria</taxon>
        <taxon>Anthozoa</taxon>
        <taxon>Hexacorallia</taxon>
        <taxon>Scleractinia</taxon>
        <taxon>Astrocoeniina</taxon>
        <taxon>Pocilloporidae</taxon>
        <taxon>Pocillopora</taxon>
    </lineage>
</organism>
<evidence type="ECO:0000313" key="4">
    <source>
        <dbReference type="EMBL" id="RMX49809.1"/>
    </source>
</evidence>
<dbReference type="SMART" id="SM00005">
    <property type="entry name" value="DEATH"/>
    <property type="match status" value="1"/>
</dbReference>
<dbReference type="EMBL" id="RCHS01002051">
    <property type="protein sequence ID" value="RMX49809.1"/>
    <property type="molecule type" value="Genomic_DNA"/>
</dbReference>
<feature type="coiled-coil region" evidence="1">
    <location>
        <begin position="147"/>
        <end position="230"/>
    </location>
</feature>
<name>A0A3M6U8D5_POCDA</name>
<dbReference type="InterPro" id="IPR000488">
    <property type="entry name" value="Death_dom"/>
</dbReference>
<evidence type="ECO:0000259" key="3">
    <source>
        <dbReference type="PROSITE" id="PS50017"/>
    </source>
</evidence>
<evidence type="ECO:0000256" key="2">
    <source>
        <dbReference type="SAM" id="MobiDB-lite"/>
    </source>
</evidence>
<dbReference type="AlphaFoldDB" id="A0A3M6U8D5"/>
<dbReference type="OrthoDB" id="5988819at2759"/>
<reference evidence="4 5" key="1">
    <citation type="journal article" date="2018" name="Sci. Rep.">
        <title>Comparative analysis of the Pocillopora damicornis genome highlights role of immune system in coral evolution.</title>
        <authorList>
            <person name="Cunning R."/>
            <person name="Bay R.A."/>
            <person name="Gillette P."/>
            <person name="Baker A.C."/>
            <person name="Traylor-Knowles N."/>
        </authorList>
    </citation>
    <scope>NUCLEOTIDE SEQUENCE [LARGE SCALE GENOMIC DNA]</scope>
    <source>
        <strain evidence="4">RSMAS</strain>
        <tissue evidence="4">Whole animal</tissue>
    </source>
</reference>
<feature type="region of interest" description="Disordered" evidence="2">
    <location>
        <begin position="419"/>
        <end position="451"/>
    </location>
</feature>
<dbReference type="PANTHER" id="PTHR15077">
    <property type="entry name" value="FAS-ASSOCIATING DEATH DOMAIN-CONTAINING PROTEIN FADD"/>
    <property type="match status" value="1"/>
</dbReference>
<evidence type="ECO:0000256" key="1">
    <source>
        <dbReference type="SAM" id="Coils"/>
    </source>
</evidence>
<gene>
    <name evidence="4" type="ORF">pdam_00009161</name>
</gene>
<dbReference type="InterPro" id="IPR011029">
    <property type="entry name" value="DEATH-like_dom_sf"/>
</dbReference>
<feature type="domain" description="Death" evidence="3">
    <location>
        <begin position="65"/>
        <end position="142"/>
    </location>
</feature>
<proteinExistence type="predicted"/>
<dbReference type="GO" id="GO:0007165">
    <property type="term" value="P:signal transduction"/>
    <property type="evidence" value="ECO:0007669"/>
    <property type="project" value="InterPro"/>
</dbReference>
<dbReference type="Proteomes" id="UP000275408">
    <property type="component" value="Unassembled WGS sequence"/>
</dbReference>
<sequence length="491" mass="56924">MVALTGVLRLRRYFGRNKTHGQQHQILRDRSKLCSVVTFEEISCSSNKCSRKRRMTEEIMNEHFLHEQIGNKWRDLARQLKFTEAVIGTIESDKGASTNECCIAVIVRWINQKGEDATVEKFAGVLITIGLRNVAEKLPGLLPSEENDEMESTIYEIEKNCKQLRKEHHQLQVRKQELEKEKQSMTKQLQDSLEESQKLRTRIQELEEELSRVKQQLHETSQESQEWKTRTLKLEKELAGIREDKSELDLAENFDNSAREGDSEATRNSLAPGRGDTEGEIDAKLKELNELLRANVTFILQVPEVKEDKLKVPVQLDLLSRLSFSLQELYTSVLSMGAKCCKCSEEVRREFYDFAYHGLRAEHNDVVHRVEDLEMAQGEMTAEEKKDFGKLQQLQTNRQRQVDRLEKLWRGLFSPDLRRQCTDPGAKPKQIRPGEQKTSPETTTTSSEDEKYEVCFKKSKKTTMTTLFKKKEIVEKTCHLTSFTARKHRDS</sequence>
<dbReference type="CDD" id="cd01670">
    <property type="entry name" value="Death"/>
    <property type="match status" value="1"/>
</dbReference>
<comment type="caution">
    <text evidence="4">The sequence shown here is derived from an EMBL/GenBank/DDBJ whole genome shotgun (WGS) entry which is preliminary data.</text>
</comment>
<keyword evidence="1" id="KW-0175">Coiled coil</keyword>